<dbReference type="PANTHER" id="PTHR13715">
    <property type="entry name" value="RYANODINE RECEPTOR AND IP3 RECEPTOR"/>
    <property type="match status" value="1"/>
</dbReference>
<proteinExistence type="predicted"/>
<gene>
    <name evidence="1" type="primary">ORF22693</name>
</gene>
<sequence length="110" mass="12877">NINKRPNIIYISVDQGRTWMALHKFIDVESEIYDPEMNQFLIHQLDLMKAFCFGRNDFAIHTITREFGYITWEDAFLCIQSDLLPDSIRAKFIELVIGLFVDVGNNYSVL</sequence>
<dbReference type="InterPro" id="IPR015925">
    <property type="entry name" value="Ryanodine_IP3_receptor"/>
</dbReference>
<dbReference type="GO" id="GO:0006816">
    <property type="term" value="P:calcium ion transport"/>
    <property type="evidence" value="ECO:0007669"/>
    <property type="project" value="InterPro"/>
</dbReference>
<dbReference type="EMBL" id="HACG01007536">
    <property type="protein sequence ID" value="CEK54401.1"/>
    <property type="molecule type" value="Transcribed_RNA"/>
</dbReference>
<reference evidence="1" key="1">
    <citation type="submission" date="2014-12" db="EMBL/GenBank/DDBJ databases">
        <title>Insight into the proteome of Arion vulgaris.</title>
        <authorList>
            <person name="Aradska J."/>
            <person name="Bulat T."/>
            <person name="Smidak R."/>
            <person name="Sarate P."/>
            <person name="Gangsoo J."/>
            <person name="Sialana F."/>
            <person name="Bilban M."/>
            <person name="Lubec G."/>
        </authorList>
    </citation>
    <scope>NUCLEOTIDE SEQUENCE</scope>
    <source>
        <tissue evidence="1">Skin</tissue>
    </source>
</reference>
<organism evidence="1">
    <name type="scientific">Arion vulgaris</name>
    <dbReference type="NCBI Taxonomy" id="1028688"/>
    <lineage>
        <taxon>Eukaryota</taxon>
        <taxon>Metazoa</taxon>
        <taxon>Spiralia</taxon>
        <taxon>Lophotrochozoa</taxon>
        <taxon>Mollusca</taxon>
        <taxon>Gastropoda</taxon>
        <taxon>Heterobranchia</taxon>
        <taxon>Euthyneura</taxon>
        <taxon>Panpulmonata</taxon>
        <taxon>Eupulmonata</taxon>
        <taxon>Stylommatophora</taxon>
        <taxon>Helicina</taxon>
        <taxon>Arionoidea</taxon>
        <taxon>Arionidae</taxon>
        <taxon>Arion</taxon>
    </lineage>
</organism>
<evidence type="ECO:0000313" key="1">
    <source>
        <dbReference type="EMBL" id="CEK54401.1"/>
    </source>
</evidence>
<protein>
    <recommendedName>
        <fullName evidence="2">Sortilin N-terminal domain-containing protein</fullName>
    </recommendedName>
</protein>
<evidence type="ECO:0008006" key="2">
    <source>
        <dbReference type="Google" id="ProtNLM"/>
    </source>
</evidence>
<feature type="non-terminal residue" evidence="1">
    <location>
        <position position="1"/>
    </location>
</feature>
<dbReference type="AlphaFoldDB" id="A0A0B6YF57"/>
<name>A0A0B6YF57_9EUPU</name>
<feature type="non-terminal residue" evidence="1">
    <location>
        <position position="110"/>
    </location>
</feature>
<dbReference type="PANTHER" id="PTHR13715:SF99">
    <property type="entry name" value="INOSITOL 1,4,5-TRISPHOSPHATE RECEPTOR-LIKE PROTEIN A"/>
    <property type="match status" value="1"/>
</dbReference>
<accession>A0A0B6YF57</accession>